<feature type="binding site" evidence="6">
    <location>
        <position position="596"/>
    </location>
    <ligand>
        <name>ATP</name>
        <dbReference type="ChEBI" id="CHEBI:30616"/>
    </ligand>
</feature>
<dbReference type="AlphaFoldDB" id="A0A1G5S7A5"/>
<dbReference type="Proteomes" id="UP000199208">
    <property type="component" value="Unassembled WGS sequence"/>
</dbReference>
<dbReference type="Pfam" id="PF13090">
    <property type="entry name" value="PP_kinase_C"/>
    <property type="match status" value="1"/>
</dbReference>
<dbReference type="GO" id="GO:0009358">
    <property type="term" value="C:polyphosphate kinase complex"/>
    <property type="evidence" value="ECO:0007669"/>
    <property type="project" value="InterPro"/>
</dbReference>
<feature type="domain" description="Polyphosphate kinase C-terminal" evidence="11">
    <location>
        <begin position="336"/>
        <end position="495"/>
    </location>
</feature>
<organism evidence="12 13">
    <name type="scientific">Acidaminobacter hydrogenoformans DSM 2784</name>
    <dbReference type="NCBI Taxonomy" id="1120920"/>
    <lineage>
        <taxon>Bacteria</taxon>
        <taxon>Bacillati</taxon>
        <taxon>Bacillota</taxon>
        <taxon>Clostridia</taxon>
        <taxon>Peptostreptococcales</taxon>
        <taxon>Acidaminobacteraceae</taxon>
        <taxon>Acidaminobacter</taxon>
    </lineage>
</organism>
<dbReference type="InterPro" id="IPR036830">
    <property type="entry name" value="PP_kinase_middle_dom_sf"/>
</dbReference>
<proteinExistence type="inferred from homology"/>
<keyword evidence="5 6" id="KW-0067">ATP-binding</keyword>
<dbReference type="Pfam" id="PF02503">
    <property type="entry name" value="PP_kinase"/>
    <property type="match status" value="1"/>
</dbReference>
<accession>A0A1G5S7A5</accession>
<dbReference type="PANTHER" id="PTHR30218">
    <property type="entry name" value="POLYPHOSPHATE KINASE"/>
    <property type="match status" value="1"/>
</dbReference>
<evidence type="ECO:0000313" key="12">
    <source>
        <dbReference type="EMBL" id="SCZ81997.1"/>
    </source>
</evidence>
<keyword evidence="13" id="KW-1185">Reference proteome</keyword>
<evidence type="ECO:0000256" key="5">
    <source>
        <dbReference type="ARBA" id="ARBA00022840"/>
    </source>
</evidence>
<sequence>MQKPSEYMDYTYTQNRDLSWLKFNERVLNEANDPAVPMMERLKFVSIFSSNLDEFFMIRVGSLLDLSMLQKTMIDNKSGMTPGEQLKAIYKAVKPLYALRDKTLQNVELFLGQFEVERIKVADLTGKDKKVIQNYFKTQVMPVLSPQVISPHHPFPHLENKALTIAVMLKSKDATQYGLIPVPRTMPRVVYLPGKQLRYILMEDLILHYAPEVFEMYEILEQTVISVTRNADIQPDDEAFEVDENFRSHMKKIVKLRARLAPVRLELQNKLSIEFSSFLCSRLNLDLSQVYYSKTPLDMGYVFEIENRLTPIGRHHLTYPEFEPQASSEVNFGESIIRQIMKRDLLFHYPYDAMEPVLSLVREAAADPTVISIKITLYRIDRKSKLAEYLIDAVENKKEVIVIMELRARFDEINNIEWAERLEEAGCKVVYGFEKYKIHSKICLITRRDKNKLSYITHVGTGNFNEKTAKLYTDLSLLTADEAIGLDANLFFKRILISNLEGAYERLLVSPYELKAPILSLIRQETEKAQNGNASGILMKLNSLSDREIIDALAEASQAGVPVRLIIRSICCLLPGIPGKTDNIQIRSIVGRYLEHARVFCFGDTEGDVHDMQLYISSADLMTRNTEKRIEIACPVQDVRLKKRLLELLELQLEDTVKARRITSDGSYVPVEYESREIVDCQERLMEKAIHRAVVPAGETRSFKSWIENWIGRLRK</sequence>
<feature type="binding site" evidence="6">
    <location>
        <position position="472"/>
    </location>
    <ligand>
        <name>ATP</name>
        <dbReference type="ChEBI" id="CHEBI:30616"/>
    </ligand>
</feature>
<keyword evidence="2 6" id="KW-0808">Transferase</keyword>
<comment type="similarity">
    <text evidence="6 7">Belongs to the polyphosphate kinase 1 (PPK1) family.</text>
</comment>
<comment type="PTM">
    <text evidence="6 7">An intermediate of this reaction is the autophosphorylated ppk in which a phosphate is covalently linked to a histidine residue through a N-P bond.</text>
</comment>
<dbReference type="RefSeq" id="WP_242870949.1">
    <property type="nucleotide sequence ID" value="NZ_FMWL01000029.1"/>
</dbReference>
<protein>
    <recommendedName>
        <fullName evidence="6 7">Polyphosphate kinase</fullName>
        <ecNumber evidence="6 7">2.7.4.1</ecNumber>
    </recommendedName>
    <alternativeName>
        <fullName evidence="6">ATP-polyphosphate phosphotransferase</fullName>
    </alternativeName>
    <alternativeName>
        <fullName evidence="6">Polyphosphoric acid kinase</fullName>
    </alternativeName>
</protein>
<feature type="binding site" evidence="6">
    <location>
        <position position="51"/>
    </location>
    <ligand>
        <name>ATP</name>
        <dbReference type="ChEBI" id="CHEBI:30616"/>
    </ligand>
</feature>
<dbReference type="HAMAP" id="MF_00347">
    <property type="entry name" value="Polyphosphate_kinase"/>
    <property type="match status" value="1"/>
</dbReference>
<dbReference type="EMBL" id="FMWL01000029">
    <property type="protein sequence ID" value="SCZ81997.1"/>
    <property type="molecule type" value="Genomic_DNA"/>
</dbReference>
<keyword evidence="3 6" id="KW-0547">Nucleotide-binding</keyword>
<dbReference type="STRING" id="1120920.SAMN03080599_03251"/>
<evidence type="ECO:0000313" key="13">
    <source>
        <dbReference type="Proteomes" id="UP000199208"/>
    </source>
</evidence>
<feature type="binding site" evidence="6">
    <location>
        <position position="379"/>
    </location>
    <ligand>
        <name>Mg(2+)</name>
        <dbReference type="ChEBI" id="CHEBI:18420"/>
    </ligand>
</feature>
<evidence type="ECO:0000256" key="4">
    <source>
        <dbReference type="ARBA" id="ARBA00022777"/>
    </source>
</evidence>
<dbReference type="GO" id="GO:0005524">
    <property type="term" value="F:ATP binding"/>
    <property type="evidence" value="ECO:0007669"/>
    <property type="project" value="UniProtKB-KW"/>
</dbReference>
<feature type="active site" description="Phosphohistidine intermediate" evidence="6">
    <location>
        <position position="439"/>
    </location>
</feature>
<gene>
    <name evidence="6" type="primary">ppk</name>
    <name evidence="12" type="ORF">SAMN03080599_03251</name>
</gene>
<keyword evidence="4 6" id="KW-0418">Kinase</keyword>
<feature type="domain" description="Polyphosphate kinase middle" evidence="8">
    <location>
        <begin position="128"/>
        <end position="305"/>
    </location>
</feature>
<evidence type="ECO:0000256" key="3">
    <source>
        <dbReference type="ARBA" id="ARBA00022741"/>
    </source>
</evidence>
<dbReference type="Gene3D" id="3.30.870.10">
    <property type="entry name" value="Endonuclease Chain A"/>
    <property type="match status" value="2"/>
</dbReference>
<evidence type="ECO:0000256" key="7">
    <source>
        <dbReference type="RuleBase" id="RU003800"/>
    </source>
</evidence>
<keyword evidence="1 6" id="KW-0597">Phosphoprotein</keyword>
<keyword evidence="6" id="KW-0479">Metal-binding</keyword>
<dbReference type="NCBIfam" id="NF003921">
    <property type="entry name" value="PRK05443.2-2"/>
    <property type="match status" value="1"/>
</dbReference>
<feature type="domain" description="Polyphosphate kinase N-terminal" evidence="9">
    <location>
        <begin position="14"/>
        <end position="106"/>
    </location>
</feature>
<name>A0A1G5S7A5_9FIRM</name>
<evidence type="ECO:0000259" key="10">
    <source>
        <dbReference type="Pfam" id="PF13090"/>
    </source>
</evidence>
<dbReference type="Gene3D" id="1.20.58.310">
    <property type="entry name" value="Polyphosphate kinase N-terminal domain"/>
    <property type="match status" value="1"/>
</dbReference>
<comment type="catalytic activity">
    <reaction evidence="6 7">
        <text>[phosphate](n) + ATP = [phosphate](n+1) + ADP</text>
        <dbReference type="Rhea" id="RHEA:19573"/>
        <dbReference type="Rhea" id="RHEA-COMP:9859"/>
        <dbReference type="Rhea" id="RHEA-COMP:14280"/>
        <dbReference type="ChEBI" id="CHEBI:16838"/>
        <dbReference type="ChEBI" id="CHEBI:30616"/>
        <dbReference type="ChEBI" id="CHEBI:456216"/>
        <dbReference type="EC" id="2.7.4.1"/>
    </reaction>
</comment>
<dbReference type="InterPro" id="IPR024953">
    <property type="entry name" value="PP_kinase_middle"/>
</dbReference>
<comment type="function">
    <text evidence="6 7">Catalyzes the reversible transfer of the terminal phosphate of ATP to form a long-chain polyphosphate (polyP).</text>
</comment>
<reference evidence="12 13" key="1">
    <citation type="submission" date="2016-10" db="EMBL/GenBank/DDBJ databases">
        <authorList>
            <person name="de Groot N.N."/>
        </authorList>
    </citation>
    <scope>NUCLEOTIDE SEQUENCE [LARGE SCALE GENOMIC DNA]</scope>
    <source>
        <strain evidence="12 13">DSM 2784</strain>
    </source>
</reference>
<evidence type="ECO:0000256" key="2">
    <source>
        <dbReference type="ARBA" id="ARBA00022679"/>
    </source>
</evidence>
<dbReference type="Gene3D" id="3.30.1840.10">
    <property type="entry name" value="Polyphosphate kinase middle domain"/>
    <property type="match status" value="1"/>
</dbReference>
<evidence type="ECO:0000256" key="6">
    <source>
        <dbReference type="HAMAP-Rule" id="MF_00347"/>
    </source>
</evidence>
<dbReference type="SUPFAM" id="SSF140356">
    <property type="entry name" value="PPK N-terminal domain-like"/>
    <property type="match status" value="1"/>
</dbReference>
<dbReference type="Pfam" id="PF13089">
    <property type="entry name" value="PP_kinase_N"/>
    <property type="match status" value="1"/>
</dbReference>
<comment type="cofactor">
    <cofactor evidence="6">
        <name>Mg(2+)</name>
        <dbReference type="ChEBI" id="CHEBI:18420"/>
    </cofactor>
</comment>
<dbReference type="InterPro" id="IPR025198">
    <property type="entry name" value="PPK_N_dom"/>
</dbReference>
<feature type="binding site" evidence="6">
    <location>
        <position position="409"/>
    </location>
    <ligand>
        <name>Mg(2+)</name>
        <dbReference type="ChEBI" id="CHEBI:18420"/>
    </ligand>
</feature>
<dbReference type="GO" id="GO:0006799">
    <property type="term" value="P:polyphosphate biosynthetic process"/>
    <property type="evidence" value="ECO:0007669"/>
    <property type="project" value="UniProtKB-UniRule"/>
</dbReference>
<dbReference type="InterPro" id="IPR025200">
    <property type="entry name" value="PPK_C_dom2"/>
</dbReference>
<feature type="domain" description="Polyphosphate kinase C-terminal" evidence="10">
    <location>
        <begin position="507"/>
        <end position="682"/>
    </location>
</feature>
<dbReference type="SUPFAM" id="SSF143724">
    <property type="entry name" value="PHP14-like"/>
    <property type="match status" value="1"/>
</dbReference>
<dbReference type="InterPro" id="IPR003414">
    <property type="entry name" value="PP_kinase"/>
</dbReference>
<dbReference type="SUPFAM" id="SSF56024">
    <property type="entry name" value="Phospholipase D/nuclease"/>
    <property type="match status" value="2"/>
</dbReference>
<evidence type="ECO:0000259" key="8">
    <source>
        <dbReference type="Pfam" id="PF02503"/>
    </source>
</evidence>
<feature type="binding site" evidence="6">
    <location>
        <position position="568"/>
    </location>
    <ligand>
        <name>ATP</name>
        <dbReference type="ChEBI" id="CHEBI:30616"/>
    </ligand>
</feature>
<dbReference type="GO" id="GO:0046872">
    <property type="term" value="F:metal ion binding"/>
    <property type="evidence" value="ECO:0007669"/>
    <property type="project" value="UniProtKB-KW"/>
</dbReference>
<evidence type="ECO:0000259" key="9">
    <source>
        <dbReference type="Pfam" id="PF13089"/>
    </source>
</evidence>
<dbReference type="NCBIfam" id="NF003917">
    <property type="entry name" value="PRK05443.1-1"/>
    <property type="match status" value="1"/>
</dbReference>
<evidence type="ECO:0000259" key="11">
    <source>
        <dbReference type="Pfam" id="PF17941"/>
    </source>
</evidence>
<dbReference type="InterPro" id="IPR036832">
    <property type="entry name" value="PPK_N_dom_sf"/>
</dbReference>
<keyword evidence="6" id="KW-0460">Magnesium</keyword>
<dbReference type="PIRSF" id="PIRSF015589">
    <property type="entry name" value="PP_kinase"/>
    <property type="match status" value="1"/>
</dbReference>
<dbReference type="Pfam" id="PF17941">
    <property type="entry name" value="PP_kinase_C_1"/>
    <property type="match status" value="1"/>
</dbReference>
<dbReference type="EC" id="2.7.4.1" evidence="6 7"/>
<dbReference type="InterPro" id="IPR041108">
    <property type="entry name" value="PP_kinase_C_1"/>
</dbReference>
<dbReference type="NCBIfam" id="TIGR03705">
    <property type="entry name" value="poly_P_kin"/>
    <property type="match status" value="1"/>
</dbReference>
<dbReference type="GO" id="GO:0008976">
    <property type="term" value="F:polyphosphate kinase activity"/>
    <property type="evidence" value="ECO:0007669"/>
    <property type="project" value="UniProtKB-UniRule"/>
</dbReference>
<dbReference type="PANTHER" id="PTHR30218:SF0">
    <property type="entry name" value="POLYPHOSPHATE KINASE"/>
    <property type="match status" value="1"/>
</dbReference>
<evidence type="ECO:0000256" key="1">
    <source>
        <dbReference type="ARBA" id="ARBA00022553"/>
    </source>
</evidence>